<keyword evidence="2" id="KW-0418">Kinase</keyword>
<reference evidence="2 3" key="1">
    <citation type="submission" date="2016-11" db="EMBL/GenBank/DDBJ databases">
        <authorList>
            <person name="Varghese N."/>
            <person name="Submissions S."/>
        </authorList>
    </citation>
    <scope>NUCLEOTIDE SEQUENCE [LARGE SCALE GENOMIC DNA]</scope>
    <source>
        <strain evidence="2 3">DSM 19027</strain>
    </source>
</reference>
<evidence type="ECO:0000259" key="1">
    <source>
        <dbReference type="Pfam" id="PF13581"/>
    </source>
</evidence>
<dbReference type="InterPro" id="IPR036890">
    <property type="entry name" value="HATPase_C_sf"/>
</dbReference>
<organism evidence="2 3">
    <name type="scientific">Thermoclostridium caenicola</name>
    <dbReference type="NCBI Taxonomy" id="659425"/>
    <lineage>
        <taxon>Bacteria</taxon>
        <taxon>Bacillati</taxon>
        <taxon>Bacillota</taxon>
        <taxon>Clostridia</taxon>
        <taxon>Eubacteriales</taxon>
        <taxon>Oscillospiraceae</taxon>
        <taxon>Thermoclostridium</taxon>
    </lineage>
</organism>
<name>A0A1M6JRA7_9FIRM</name>
<gene>
    <name evidence="2" type="ORF">SAMN05444373_10611</name>
</gene>
<dbReference type="AlphaFoldDB" id="A0A1M6JRA7"/>
<accession>A0A1M6JRA7</accession>
<dbReference type="Proteomes" id="UP000324781">
    <property type="component" value="Unassembled WGS sequence"/>
</dbReference>
<feature type="domain" description="Histidine kinase/HSP90-like ATPase" evidence="1">
    <location>
        <begin position="15"/>
        <end position="98"/>
    </location>
</feature>
<dbReference type="Gene3D" id="3.30.565.10">
    <property type="entry name" value="Histidine kinase-like ATPase, C-terminal domain"/>
    <property type="match status" value="1"/>
</dbReference>
<dbReference type="CDD" id="cd16936">
    <property type="entry name" value="HATPase_RsbW-like"/>
    <property type="match status" value="1"/>
</dbReference>
<dbReference type="EMBL" id="FQZP01000061">
    <property type="protein sequence ID" value="SHJ49214.1"/>
    <property type="molecule type" value="Genomic_DNA"/>
</dbReference>
<dbReference type="GO" id="GO:0016301">
    <property type="term" value="F:kinase activity"/>
    <property type="evidence" value="ECO:0007669"/>
    <property type="project" value="UniProtKB-KW"/>
</dbReference>
<keyword evidence="3" id="KW-1185">Reference proteome</keyword>
<evidence type="ECO:0000313" key="3">
    <source>
        <dbReference type="Proteomes" id="UP000324781"/>
    </source>
</evidence>
<dbReference type="SUPFAM" id="SSF55874">
    <property type="entry name" value="ATPase domain of HSP90 chaperone/DNA topoisomerase II/histidine kinase"/>
    <property type="match status" value="1"/>
</dbReference>
<keyword evidence="2" id="KW-0808">Transferase</keyword>
<proteinExistence type="predicted"/>
<protein>
    <submittedName>
        <fullName evidence="2">Histidine kinase-like ATPase domain-containing protein</fullName>
    </submittedName>
</protein>
<evidence type="ECO:0000313" key="2">
    <source>
        <dbReference type="EMBL" id="SHJ49214.1"/>
    </source>
</evidence>
<dbReference type="RefSeq" id="WP_188118523.1">
    <property type="nucleotide sequence ID" value="NZ_FQZP01000061.1"/>
</dbReference>
<sequence>MTLNKFSVSAHLDFTPESIDSFINICEGLIAHITDDAGARYFLKNAVDELTVNAMEHGYLRQPGEITVSIERQEGKIYLEIADQGVGIDPSAVRMDREARTEEDLI</sequence>
<dbReference type="Pfam" id="PF13581">
    <property type="entry name" value="HATPase_c_2"/>
    <property type="match status" value="1"/>
</dbReference>
<dbReference type="InterPro" id="IPR003594">
    <property type="entry name" value="HATPase_dom"/>
</dbReference>